<dbReference type="InterPro" id="IPR004860">
    <property type="entry name" value="LAGLIDADG_dom"/>
</dbReference>
<reference evidence="2 3" key="1">
    <citation type="journal article" date="2016" name="Nat. Commun.">
        <title>Thousands of microbial genomes shed light on interconnected biogeochemical processes in an aquifer system.</title>
        <authorList>
            <person name="Anantharaman K."/>
            <person name="Brown C.T."/>
            <person name="Hug L.A."/>
            <person name="Sharon I."/>
            <person name="Castelle C.J."/>
            <person name="Probst A.J."/>
            <person name="Thomas B.C."/>
            <person name="Singh A."/>
            <person name="Wilkins M.J."/>
            <person name="Karaoz U."/>
            <person name="Brodie E.L."/>
            <person name="Williams K.H."/>
            <person name="Hubbard S.S."/>
            <person name="Banfield J.F."/>
        </authorList>
    </citation>
    <scope>NUCLEOTIDE SEQUENCE [LARGE SCALE GENOMIC DNA]</scope>
</reference>
<dbReference type="Proteomes" id="UP000179010">
    <property type="component" value="Unassembled WGS sequence"/>
</dbReference>
<dbReference type="STRING" id="1798539.A2994_02125"/>
<name>A0A1F4PP72_UNCK3</name>
<gene>
    <name evidence="2" type="ORF">A2994_02125</name>
</gene>
<sequence length="294" mass="34216">MDNPEGSRTRVACIDPVETMKLTVTEGIAINCKIMRQIIPLSETARAIIFGSILGDGSLKVHRTYVNARFSFRHSEKQKSYFDWKVKQLNEISSQNNSWRQTKDGRDGWGKIKWRYQSLALPALTELYKLTHPHGKFLIRRKWLNLLTPLSLAIWWQDDGSIIANGRKGVICTDGFTKPGVTLLQKYLKVVWQIETTVAPKNRQRPDQVRLWLNSSEQLQSLLRIILPHLAVEKMIPKFILLYHNHQLQQRWISEVAALSKFSLEIVQQYYELKKAKWKNYKEQSSENDIVQSV</sequence>
<dbReference type="GO" id="GO:0004519">
    <property type="term" value="F:endonuclease activity"/>
    <property type="evidence" value="ECO:0007669"/>
    <property type="project" value="InterPro"/>
</dbReference>
<proteinExistence type="predicted"/>
<evidence type="ECO:0000259" key="1">
    <source>
        <dbReference type="Pfam" id="PF03161"/>
    </source>
</evidence>
<evidence type="ECO:0000313" key="2">
    <source>
        <dbReference type="EMBL" id="OGB85400.1"/>
    </source>
</evidence>
<dbReference type="InterPro" id="IPR027434">
    <property type="entry name" value="Homing_endonucl"/>
</dbReference>
<feature type="domain" description="Homing endonuclease LAGLIDADG" evidence="1">
    <location>
        <begin position="46"/>
        <end position="205"/>
    </location>
</feature>
<protein>
    <recommendedName>
        <fullName evidence="1">Homing endonuclease LAGLIDADG domain-containing protein</fullName>
    </recommendedName>
</protein>
<comment type="caution">
    <text evidence="2">The sequence shown here is derived from an EMBL/GenBank/DDBJ whole genome shotgun (WGS) entry which is preliminary data.</text>
</comment>
<dbReference type="AlphaFoldDB" id="A0A1F4PP72"/>
<organism evidence="2 3">
    <name type="scientific">candidate division Kazan bacterium RIFCSPLOWO2_01_FULL_48_13</name>
    <dbReference type="NCBI Taxonomy" id="1798539"/>
    <lineage>
        <taxon>Bacteria</taxon>
        <taxon>Bacteria division Kazan-3B-28</taxon>
    </lineage>
</organism>
<dbReference type="SUPFAM" id="SSF55608">
    <property type="entry name" value="Homing endonucleases"/>
    <property type="match status" value="1"/>
</dbReference>
<dbReference type="Pfam" id="PF03161">
    <property type="entry name" value="LAGLIDADG_2"/>
    <property type="match status" value="1"/>
</dbReference>
<dbReference type="EMBL" id="METE01000004">
    <property type="protein sequence ID" value="OGB85400.1"/>
    <property type="molecule type" value="Genomic_DNA"/>
</dbReference>
<dbReference type="Gene3D" id="3.10.28.10">
    <property type="entry name" value="Homing endonucleases"/>
    <property type="match status" value="2"/>
</dbReference>
<accession>A0A1F4PP72</accession>
<evidence type="ECO:0000313" key="3">
    <source>
        <dbReference type="Proteomes" id="UP000179010"/>
    </source>
</evidence>